<reference evidence="2 3" key="1">
    <citation type="submission" date="2024-06" db="EMBL/GenBank/DDBJ databases">
        <title>The Natural Products Discovery Center: Release of the First 8490 Sequenced Strains for Exploring Actinobacteria Biosynthetic Diversity.</title>
        <authorList>
            <person name="Kalkreuter E."/>
            <person name="Kautsar S.A."/>
            <person name="Yang D."/>
            <person name="Bader C.D."/>
            <person name="Teijaro C.N."/>
            <person name="Fluegel L."/>
            <person name="Davis C.M."/>
            <person name="Simpson J.R."/>
            <person name="Lauterbach L."/>
            <person name="Steele A.D."/>
            <person name="Gui C."/>
            <person name="Meng S."/>
            <person name="Li G."/>
            <person name="Viehrig K."/>
            <person name="Ye F."/>
            <person name="Su P."/>
            <person name="Kiefer A.F."/>
            <person name="Nichols A."/>
            <person name="Cepeda A.J."/>
            <person name="Yan W."/>
            <person name="Fan B."/>
            <person name="Jiang Y."/>
            <person name="Adhikari A."/>
            <person name="Zheng C.-J."/>
            <person name="Schuster L."/>
            <person name="Cowan T.M."/>
            <person name="Smanski M.J."/>
            <person name="Chevrette M.G."/>
            <person name="De Carvalho L.P.S."/>
            <person name="Shen B."/>
        </authorList>
    </citation>
    <scope>NUCLEOTIDE SEQUENCE [LARGE SCALE GENOMIC DNA]</scope>
    <source>
        <strain evidence="2 3">NPDC000837</strain>
    </source>
</reference>
<feature type="compositionally biased region" description="Polar residues" evidence="1">
    <location>
        <begin position="50"/>
        <end position="62"/>
    </location>
</feature>
<gene>
    <name evidence="2" type="ORF">ABT276_31785</name>
</gene>
<proteinExistence type="predicted"/>
<dbReference type="Proteomes" id="UP001445472">
    <property type="component" value="Unassembled WGS sequence"/>
</dbReference>
<protein>
    <recommendedName>
        <fullName evidence="4">Transposase</fullName>
    </recommendedName>
</protein>
<accession>A0ABV1V449</accession>
<evidence type="ECO:0008006" key="4">
    <source>
        <dbReference type="Google" id="ProtNLM"/>
    </source>
</evidence>
<feature type="compositionally biased region" description="Basic residues" evidence="1">
    <location>
        <begin position="78"/>
        <end position="99"/>
    </location>
</feature>
<organism evidence="2 3">
    <name type="scientific">Streptomyces xantholiticus</name>
    <dbReference type="NCBI Taxonomy" id="68285"/>
    <lineage>
        <taxon>Bacteria</taxon>
        <taxon>Bacillati</taxon>
        <taxon>Actinomycetota</taxon>
        <taxon>Actinomycetes</taxon>
        <taxon>Kitasatosporales</taxon>
        <taxon>Streptomycetaceae</taxon>
        <taxon>Streptomyces</taxon>
    </lineage>
</organism>
<feature type="region of interest" description="Disordered" evidence="1">
    <location>
        <begin position="44"/>
        <end position="99"/>
    </location>
</feature>
<dbReference type="EMBL" id="JBEPBX010000045">
    <property type="protein sequence ID" value="MER6617813.1"/>
    <property type="molecule type" value="Genomic_DNA"/>
</dbReference>
<dbReference type="RefSeq" id="WP_351978834.1">
    <property type="nucleotide sequence ID" value="NZ_JBEPBX010000045.1"/>
</dbReference>
<evidence type="ECO:0000313" key="3">
    <source>
        <dbReference type="Proteomes" id="UP001445472"/>
    </source>
</evidence>
<evidence type="ECO:0000256" key="1">
    <source>
        <dbReference type="SAM" id="MobiDB-lite"/>
    </source>
</evidence>
<keyword evidence="3" id="KW-1185">Reference proteome</keyword>
<comment type="caution">
    <text evidence="2">The sequence shown here is derived from an EMBL/GenBank/DDBJ whole genome shotgun (WGS) entry which is preliminary data.</text>
</comment>
<name>A0ABV1V449_9ACTN</name>
<sequence>MAFPNQTTKWIRTQQRTWTQLHPHQQHLMGTIGIHGPAPLYRYNSRPAHLTNQPTELINTHETNPEHELRSSQAHPVGARKQRQAPRQHTPHRRTQPAN</sequence>
<evidence type="ECO:0000313" key="2">
    <source>
        <dbReference type="EMBL" id="MER6617813.1"/>
    </source>
</evidence>